<proteinExistence type="predicted"/>
<protein>
    <submittedName>
        <fullName evidence="2">Uncharacterized protein</fullName>
    </submittedName>
</protein>
<sequence length="205" mass="23817">MWVPELMRISERESVCYGHLPSHGTNGGRLAFVAARARVAPLKALSIPRLELQAALMGSRLAKSIREEIDVPITEVQFWSDSRTVLWWIRDDSRNYLQFVAHRVGEILETVEPCQWNWVPTKENPADEATRNNGESEFSPSSRWFQGPEFLKLPKENWPMEKEVQREGLEELELKKEFVNMAVVIKSETELHLANRYSSWLKLIR</sequence>
<dbReference type="Pfam" id="PF05380">
    <property type="entry name" value="Peptidase_A17"/>
    <property type="match status" value="1"/>
</dbReference>
<feature type="non-terminal residue" evidence="2">
    <location>
        <position position="205"/>
    </location>
</feature>
<dbReference type="AlphaFoldDB" id="A0A8J2KC12"/>
<dbReference type="EMBL" id="CAJVCH010096068">
    <property type="protein sequence ID" value="CAG7723159.1"/>
    <property type="molecule type" value="Genomic_DNA"/>
</dbReference>
<dbReference type="Proteomes" id="UP000708208">
    <property type="component" value="Unassembled WGS sequence"/>
</dbReference>
<feature type="compositionally biased region" description="Polar residues" evidence="1">
    <location>
        <begin position="131"/>
        <end position="141"/>
    </location>
</feature>
<evidence type="ECO:0000313" key="3">
    <source>
        <dbReference type="Proteomes" id="UP000708208"/>
    </source>
</evidence>
<organism evidence="2 3">
    <name type="scientific">Allacma fusca</name>
    <dbReference type="NCBI Taxonomy" id="39272"/>
    <lineage>
        <taxon>Eukaryota</taxon>
        <taxon>Metazoa</taxon>
        <taxon>Ecdysozoa</taxon>
        <taxon>Arthropoda</taxon>
        <taxon>Hexapoda</taxon>
        <taxon>Collembola</taxon>
        <taxon>Symphypleona</taxon>
        <taxon>Sminthuridae</taxon>
        <taxon>Allacma</taxon>
    </lineage>
</organism>
<gene>
    <name evidence="2" type="ORF">AFUS01_LOCUS12261</name>
</gene>
<feature type="region of interest" description="Disordered" evidence="1">
    <location>
        <begin position="122"/>
        <end position="141"/>
    </location>
</feature>
<name>A0A8J2KC12_9HEXA</name>
<dbReference type="OrthoDB" id="5983986at2759"/>
<dbReference type="InterPro" id="IPR008042">
    <property type="entry name" value="Retrotrans_Pao"/>
</dbReference>
<keyword evidence="3" id="KW-1185">Reference proteome</keyword>
<evidence type="ECO:0000256" key="1">
    <source>
        <dbReference type="SAM" id="MobiDB-lite"/>
    </source>
</evidence>
<evidence type="ECO:0000313" key="2">
    <source>
        <dbReference type="EMBL" id="CAG7723159.1"/>
    </source>
</evidence>
<accession>A0A8J2KC12</accession>
<comment type="caution">
    <text evidence="2">The sequence shown here is derived from an EMBL/GenBank/DDBJ whole genome shotgun (WGS) entry which is preliminary data.</text>
</comment>
<dbReference type="PANTHER" id="PTHR47331">
    <property type="entry name" value="PHD-TYPE DOMAIN-CONTAINING PROTEIN"/>
    <property type="match status" value="1"/>
</dbReference>
<reference evidence="2" key="1">
    <citation type="submission" date="2021-06" db="EMBL/GenBank/DDBJ databases">
        <authorList>
            <person name="Hodson N. C."/>
            <person name="Mongue J. A."/>
            <person name="Jaron S. K."/>
        </authorList>
    </citation>
    <scope>NUCLEOTIDE SEQUENCE</scope>
</reference>